<evidence type="ECO:0000313" key="1">
    <source>
        <dbReference type="EMBL" id="MBR7831535.1"/>
    </source>
</evidence>
<organism evidence="1 2">
    <name type="scientific">Actinospica acidithermotolerans</name>
    <dbReference type="NCBI Taxonomy" id="2828514"/>
    <lineage>
        <taxon>Bacteria</taxon>
        <taxon>Bacillati</taxon>
        <taxon>Actinomycetota</taxon>
        <taxon>Actinomycetes</taxon>
        <taxon>Catenulisporales</taxon>
        <taxon>Actinospicaceae</taxon>
        <taxon>Actinospica</taxon>
    </lineage>
</organism>
<keyword evidence="2" id="KW-1185">Reference proteome</keyword>
<protein>
    <submittedName>
        <fullName evidence="1">Uncharacterized protein</fullName>
    </submittedName>
</protein>
<gene>
    <name evidence="1" type="ORF">KDK95_34925</name>
</gene>
<feature type="non-terminal residue" evidence="1">
    <location>
        <position position="160"/>
    </location>
</feature>
<evidence type="ECO:0000313" key="2">
    <source>
        <dbReference type="Proteomes" id="UP000676325"/>
    </source>
</evidence>
<reference evidence="1" key="1">
    <citation type="submission" date="2021-04" db="EMBL/GenBank/DDBJ databases">
        <title>Genome based classification of Actinospica acidithermotolerans sp. nov., an actinobacterium isolated from an Indonesian hot spring.</title>
        <authorList>
            <person name="Kusuma A.B."/>
            <person name="Putra K.E."/>
            <person name="Nafisah S."/>
            <person name="Loh J."/>
            <person name="Nouioui I."/>
            <person name="Goodfellow M."/>
        </authorList>
    </citation>
    <scope>NUCLEOTIDE SEQUENCE</scope>
    <source>
        <strain evidence="1">MGRD01-02</strain>
    </source>
</reference>
<accession>A0A941EIU2</accession>
<dbReference type="AlphaFoldDB" id="A0A941EIU2"/>
<dbReference type="EMBL" id="JAGSOH010000326">
    <property type="protein sequence ID" value="MBR7831535.1"/>
    <property type="molecule type" value="Genomic_DNA"/>
</dbReference>
<proteinExistence type="predicted"/>
<sequence>MKDVEIFPAVYHDTGVSRFAGNPFIEAMPPLEQSKSDFLTNLAHYPAKPSATLRRSSEVVRLMELSTINDIVYPFPEYQKAGFTLAKMARDTYVARHPLTAMDRQRRHAIATTGTNGLPMPADWKPSAKGYFMMSVSGQGKTTFAAAALLRYKQVICHSN</sequence>
<dbReference type="Proteomes" id="UP000676325">
    <property type="component" value="Unassembled WGS sequence"/>
</dbReference>
<comment type="caution">
    <text evidence="1">The sequence shown here is derived from an EMBL/GenBank/DDBJ whole genome shotgun (WGS) entry which is preliminary data.</text>
</comment>
<name>A0A941EIU2_9ACTN</name>